<sequence length="182" mass="20844">MLPARKPSTSKLQALILLCLDETALLVKTHQKCLSRAEADVADLLKTGQTQRALLWVERAIKEQNLLDVLFMVERILRILHERAQQIQTNKQCPNELREAVASLIYAAPRCGECPMLLRISKLLRDKFMKHSCTISPEANQEMMQLLSTKQPRLESRLAKMETIARLQGIMLNMNKISFSEF</sequence>
<reference evidence="4" key="2">
    <citation type="submission" date="2025-08" db="UniProtKB">
        <authorList>
            <consortium name="RefSeq"/>
        </authorList>
    </citation>
    <scope>IDENTIFICATION</scope>
    <source>
        <tissue evidence="4">Leaf</tissue>
    </source>
</reference>
<gene>
    <name evidence="4" type="primary">LOC109708217</name>
</gene>
<dbReference type="Proteomes" id="UP000515123">
    <property type="component" value="Linkage group 3"/>
</dbReference>
<reference evidence="3" key="1">
    <citation type="journal article" date="2015" name="Nat. Genet.">
        <title>The pineapple genome and the evolution of CAM photosynthesis.</title>
        <authorList>
            <person name="Ming R."/>
            <person name="VanBuren R."/>
            <person name="Wai C.M."/>
            <person name="Tang H."/>
            <person name="Schatz M.C."/>
            <person name="Bowers J.E."/>
            <person name="Lyons E."/>
            <person name="Wang M.L."/>
            <person name="Chen J."/>
            <person name="Biggers E."/>
            <person name="Zhang J."/>
            <person name="Huang L."/>
            <person name="Zhang L."/>
            <person name="Miao W."/>
            <person name="Zhang J."/>
            <person name="Ye Z."/>
            <person name="Miao C."/>
            <person name="Lin Z."/>
            <person name="Wang H."/>
            <person name="Zhou H."/>
            <person name="Yim W.C."/>
            <person name="Priest H.D."/>
            <person name="Zheng C."/>
            <person name="Woodhouse M."/>
            <person name="Edger P.P."/>
            <person name="Guyot R."/>
            <person name="Guo H.B."/>
            <person name="Guo H."/>
            <person name="Zheng G."/>
            <person name="Singh R."/>
            <person name="Sharma A."/>
            <person name="Min X."/>
            <person name="Zheng Y."/>
            <person name="Lee H."/>
            <person name="Gurtowski J."/>
            <person name="Sedlazeck F.J."/>
            <person name="Harkess A."/>
            <person name="McKain M.R."/>
            <person name="Liao Z."/>
            <person name="Fang J."/>
            <person name="Liu J."/>
            <person name="Zhang X."/>
            <person name="Zhang Q."/>
            <person name="Hu W."/>
            <person name="Qin Y."/>
            <person name="Wang K."/>
            <person name="Chen L.Y."/>
            <person name="Shirley N."/>
            <person name="Lin Y.R."/>
            <person name="Liu L.Y."/>
            <person name="Hernandez A.G."/>
            <person name="Wright C.L."/>
            <person name="Bulone V."/>
            <person name="Tuskan G.A."/>
            <person name="Heath K."/>
            <person name="Zee F."/>
            <person name="Moore P.H."/>
            <person name="Sunkar R."/>
            <person name="Leebens-Mack J.H."/>
            <person name="Mockler T."/>
            <person name="Bennetzen J.L."/>
            <person name="Freeling M."/>
            <person name="Sankoff D."/>
            <person name="Paterson A.H."/>
            <person name="Zhu X."/>
            <person name="Yang X."/>
            <person name="Smith J.A."/>
            <person name="Cushman J.C."/>
            <person name="Paull R.E."/>
            <person name="Yu Q."/>
        </authorList>
    </citation>
    <scope>NUCLEOTIDE SEQUENCE [LARGE SCALE GENOMIC DNA]</scope>
    <source>
        <strain evidence="3">cv. F153</strain>
    </source>
</reference>
<evidence type="ECO:0000313" key="4">
    <source>
        <dbReference type="RefSeq" id="XP_020085453.1"/>
    </source>
</evidence>
<dbReference type="OrthoDB" id="778698at2759"/>
<evidence type="ECO:0000256" key="2">
    <source>
        <dbReference type="SAM" id="SignalP"/>
    </source>
</evidence>
<dbReference type="AlphaFoldDB" id="A0A6P5EW36"/>
<dbReference type="GeneID" id="109708217"/>
<dbReference type="Gene3D" id="1.20.1260.60">
    <property type="entry name" value="Vacuolar protein sorting-associated protein Ist1"/>
    <property type="match status" value="1"/>
</dbReference>
<feature type="signal peptide" evidence="2">
    <location>
        <begin position="1"/>
        <end position="26"/>
    </location>
</feature>
<keyword evidence="2" id="KW-0732">Signal</keyword>
<evidence type="ECO:0000313" key="3">
    <source>
        <dbReference type="Proteomes" id="UP000515123"/>
    </source>
</evidence>
<name>A0A6P5EW36_ANACO</name>
<accession>A0A6P5EW36</accession>
<dbReference type="Pfam" id="PF03398">
    <property type="entry name" value="Ist1"/>
    <property type="match status" value="1"/>
</dbReference>
<dbReference type="GO" id="GO:0015031">
    <property type="term" value="P:protein transport"/>
    <property type="evidence" value="ECO:0007669"/>
    <property type="project" value="InterPro"/>
</dbReference>
<feature type="chain" id="PRO_5027907059" evidence="2">
    <location>
        <begin position="27"/>
        <end position="182"/>
    </location>
</feature>
<keyword evidence="3" id="KW-1185">Reference proteome</keyword>
<comment type="similarity">
    <text evidence="1">Belongs to the IST1 family.</text>
</comment>
<dbReference type="PANTHER" id="PTHR12161:SF16">
    <property type="entry name" value="REGULATOR OF VPS4 ACTIVITY IN THE MVB PATHWAY PROTEIN"/>
    <property type="match status" value="1"/>
</dbReference>
<dbReference type="InterPro" id="IPR005061">
    <property type="entry name" value="Ist1"/>
</dbReference>
<protein>
    <submittedName>
        <fullName evidence="4">Uncharacterized protein LOC109708217</fullName>
    </submittedName>
</protein>
<proteinExistence type="inferred from homology"/>
<dbReference type="InterPro" id="IPR042277">
    <property type="entry name" value="IST1-like"/>
</dbReference>
<organism evidence="3 4">
    <name type="scientific">Ananas comosus</name>
    <name type="common">Pineapple</name>
    <name type="synonym">Ananas ananas</name>
    <dbReference type="NCBI Taxonomy" id="4615"/>
    <lineage>
        <taxon>Eukaryota</taxon>
        <taxon>Viridiplantae</taxon>
        <taxon>Streptophyta</taxon>
        <taxon>Embryophyta</taxon>
        <taxon>Tracheophyta</taxon>
        <taxon>Spermatophyta</taxon>
        <taxon>Magnoliopsida</taxon>
        <taxon>Liliopsida</taxon>
        <taxon>Poales</taxon>
        <taxon>Bromeliaceae</taxon>
        <taxon>Bromelioideae</taxon>
        <taxon>Ananas</taxon>
    </lineage>
</organism>
<dbReference type="RefSeq" id="XP_020085453.1">
    <property type="nucleotide sequence ID" value="XM_020229864.1"/>
</dbReference>
<dbReference type="PANTHER" id="PTHR12161">
    <property type="entry name" value="IST1 FAMILY MEMBER"/>
    <property type="match status" value="1"/>
</dbReference>
<evidence type="ECO:0000256" key="1">
    <source>
        <dbReference type="ARBA" id="ARBA00005536"/>
    </source>
</evidence>